<organism evidence="2 3">
    <name type="scientific">Paenibacillus vulneris</name>
    <dbReference type="NCBI Taxonomy" id="1133364"/>
    <lineage>
        <taxon>Bacteria</taxon>
        <taxon>Bacillati</taxon>
        <taxon>Bacillota</taxon>
        <taxon>Bacilli</taxon>
        <taxon>Bacillales</taxon>
        <taxon>Paenibacillaceae</taxon>
        <taxon>Paenibacillus</taxon>
    </lineage>
</organism>
<keyword evidence="3" id="KW-1185">Reference proteome</keyword>
<gene>
    <name evidence="2" type="ORF">ACFQ4B_27670</name>
</gene>
<evidence type="ECO:0000256" key="1">
    <source>
        <dbReference type="ARBA" id="ARBA00006484"/>
    </source>
</evidence>
<dbReference type="PRINTS" id="PR00080">
    <property type="entry name" value="SDRFAMILY"/>
</dbReference>
<dbReference type="CDD" id="cd05233">
    <property type="entry name" value="SDR_c"/>
    <property type="match status" value="1"/>
</dbReference>
<dbReference type="Pfam" id="PF13561">
    <property type="entry name" value="adh_short_C2"/>
    <property type="match status" value="1"/>
</dbReference>
<dbReference type="Gene3D" id="3.40.50.720">
    <property type="entry name" value="NAD(P)-binding Rossmann-like Domain"/>
    <property type="match status" value="1"/>
</dbReference>
<dbReference type="InterPro" id="IPR050259">
    <property type="entry name" value="SDR"/>
</dbReference>
<dbReference type="PRINTS" id="PR00081">
    <property type="entry name" value="GDHRDH"/>
</dbReference>
<protein>
    <submittedName>
        <fullName evidence="2">SDR family NAD(P)-dependent oxidoreductase</fullName>
    </submittedName>
</protein>
<dbReference type="InterPro" id="IPR020904">
    <property type="entry name" value="Sc_DH/Rdtase_CS"/>
</dbReference>
<comment type="similarity">
    <text evidence="1">Belongs to the short-chain dehydrogenases/reductases (SDR) family.</text>
</comment>
<evidence type="ECO:0000313" key="3">
    <source>
        <dbReference type="Proteomes" id="UP001597180"/>
    </source>
</evidence>
<dbReference type="SUPFAM" id="SSF51735">
    <property type="entry name" value="NAD(P)-binding Rossmann-fold domains"/>
    <property type="match status" value="1"/>
</dbReference>
<evidence type="ECO:0000313" key="2">
    <source>
        <dbReference type="EMBL" id="MFD1223906.1"/>
    </source>
</evidence>
<proteinExistence type="inferred from homology"/>
<sequence length="250" mass="26981">MDIAVVTGAGRGIGAAIAQKLASEKLMVIFIANKSVESAEQKARDIRKHGGQAEVVPCDVTKKEDIEQALRIIEHRWGIPSVLINNAGVGGPYHAIDQVSEEEWDWIMNTNIKSMFLFCKYLLPRMKEAGYGRIVNLSSIFGVLGGAQSVAYSTSKHAIIGFTKSIAAEWGPYGITCNALCPGFVDTEMGVQEQQVNNHHARIIEKSPVKRVGTPEEVADLAYYLVGPSSSYVNGASFFIDGGLSAHAGI</sequence>
<dbReference type="RefSeq" id="WP_345587400.1">
    <property type="nucleotide sequence ID" value="NZ_BAABJG010000007.1"/>
</dbReference>
<dbReference type="InterPro" id="IPR036291">
    <property type="entry name" value="NAD(P)-bd_dom_sf"/>
</dbReference>
<dbReference type="PANTHER" id="PTHR42879:SF2">
    <property type="entry name" value="3-OXOACYL-[ACYL-CARRIER-PROTEIN] REDUCTASE FABG"/>
    <property type="match status" value="1"/>
</dbReference>
<comment type="caution">
    <text evidence="2">The sequence shown here is derived from an EMBL/GenBank/DDBJ whole genome shotgun (WGS) entry which is preliminary data.</text>
</comment>
<dbReference type="InterPro" id="IPR002347">
    <property type="entry name" value="SDR_fam"/>
</dbReference>
<dbReference type="PROSITE" id="PS00061">
    <property type="entry name" value="ADH_SHORT"/>
    <property type="match status" value="1"/>
</dbReference>
<dbReference type="PANTHER" id="PTHR42879">
    <property type="entry name" value="3-OXOACYL-(ACYL-CARRIER-PROTEIN) REDUCTASE"/>
    <property type="match status" value="1"/>
</dbReference>
<dbReference type="Proteomes" id="UP001597180">
    <property type="component" value="Unassembled WGS sequence"/>
</dbReference>
<accession>A0ABW3UVV0</accession>
<dbReference type="NCBIfam" id="NF009466">
    <property type="entry name" value="PRK12826.1-2"/>
    <property type="match status" value="1"/>
</dbReference>
<reference evidence="3" key="1">
    <citation type="journal article" date="2019" name="Int. J. Syst. Evol. Microbiol.">
        <title>The Global Catalogue of Microorganisms (GCM) 10K type strain sequencing project: providing services to taxonomists for standard genome sequencing and annotation.</title>
        <authorList>
            <consortium name="The Broad Institute Genomics Platform"/>
            <consortium name="The Broad Institute Genome Sequencing Center for Infectious Disease"/>
            <person name="Wu L."/>
            <person name="Ma J."/>
        </authorList>
    </citation>
    <scope>NUCLEOTIDE SEQUENCE [LARGE SCALE GENOMIC DNA]</scope>
    <source>
        <strain evidence="3">CCUG 53270</strain>
    </source>
</reference>
<name>A0ABW3UVV0_9BACL</name>
<dbReference type="EMBL" id="JBHTLU010000038">
    <property type="protein sequence ID" value="MFD1223906.1"/>
    <property type="molecule type" value="Genomic_DNA"/>
</dbReference>